<dbReference type="GeneID" id="11494574"/>
<protein>
    <submittedName>
        <fullName evidence="2">Uncharacterized protein</fullName>
    </submittedName>
</protein>
<proteinExistence type="predicted"/>
<feature type="region of interest" description="Disordered" evidence="1">
    <location>
        <begin position="1"/>
        <end position="28"/>
    </location>
</feature>
<dbReference type="OrthoDB" id="4068553at2759"/>
<gene>
    <name evidence="2" type="primary">NDAI0A05920</name>
    <name evidence="2" type="ordered locus">NDAI_0A05920</name>
</gene>
<dbReference type="HOGENOM" id="CLU_1256337_0_0_1"/>
<dbReference type="KEGG" id="ndi:NDAI_0A05920"/>
<feature type="compositionally biased region" description="Basic and acidic residues" evidence="1">
    <location>
        <begin position="73"/>
        <end position="85"/>
    </location>
</feature>
<dbReference type="RefSeq" id="XP_003667990.1">
    <property type="nucleotide sequence ID" value="XM_003667942.1"/>
</dbReference>
<name>G0W4K9_NAUDC</name>
<feature type="compositionally biased region" description="Polar residues" evidence="1">
    <location>
        <begin position="1"/>
        <end position="11"/>
    </location>
</feature>
<dbReference type="AlphaFoldDB" id="G0W4K9"/>
<feature type="region of interest" description="Disordered" evidence="1">
    <location>
        <begin position="46"/>
        <end position="86"/>
    </location>
</feature>
<feature type="compositionally biased region" description="Polar residues" evidence="1">
    <location>
        <begin position="113"/>
        <end position="139"/>
    </location>
</feature>
<feature type="region of interest" description="Disordered" evidence="1">
    <location>
        <begin position="113"/>
        <end position="173"/>
    </location>
</feature>
<organism evidence="2 3">
    <name type="scientific">Naumovozyma dairenensis (strain ATCC 10597 / BCRC 20456 / CBS 421 / NBRC 0211 / NRRL Y-12639)</name>
    <name type="common">Saccharomyces dairenensis</name>
    <dbReference type="NCBI Taxonomy" id="1071378"/>
    <lineage>
        <taxon>Eukaryota</taxon>
        <taxon>Fungi</taxon>
        <taxon>Dikarya</taxon>
        <taxon>Ascomycota</taxon>
        <taxon>Saccharomycotina</taxon>
        <taxon>Saccharomycetes</taxon>
        <taxon>Saccharomycetales</taxon>
        <taxon>Saccharomycetaceae</taxon>
        <taxon>Naumovozyma</taxon>
    </lineage>
</organism>
<accession>G0W4K9</accession>
<feature type="compositionally biased region" description="Basic and acidic residues" evidence="1">
    <location>
        <begin position="49"/>
        <end position="61"/>
    </location>
</feature>
<dbReference type="Proteomes" id="UP000000689">
    <property type="component" value="Chromosome 1"/>
</dbReference>
<keyword evidence="3" id="KW-1185">Reference proteome</keyword>
<evidence type="ECO:0000313" key="3">
    <source>
        <dbReference type="Proteomes" id="UP000000689"/>
    </source>
</evidence>
<evidence type="ECO:0000256" key="1">
    <source>
        <dbReference type="SAM" id="MobiDB-lite"/>
    </source>
</evidence>
<sequence>MRRSQTQAPLDSNTSSTSTGSRRRSYTSFIDLPKPVSCLDWITEEEEEEKLKRQQHEKEPSVDLDLTLLDPTSKLEDIESREHLPNPDSIGISSILEGANSYNDTFISNELTTNSNYTSPDSTSSIGGFQNMPNSQSSEKAPKKDEEEDGITNFIDKENLPIPSLPTSNRNNKTYPVHKPLKDLILQTNKLIYDVDSTKITFKVGLSKKQGRNLPSLHKR</sequence>
<reference evidence="2 3" key="1">
    <citation type="journal article" date="2011" name="Proc. Natl. Acad. Sci. U.S.A.">
        <title>Evolutionary erosion of yeast sex chromosomes by mating-type switching accidents.</title>
        <authorList>
            <person name="Gordon J.L."/>
            <person name="Armisen D."/>
            <person name="Proux-Wera E."/>
            <person name="Oheigeartaigh S.S."/>
            <person name="Byrne K.P."/>
            <person name="Wolfe K.H."/>
        </authorList>
    </citation>
    <scope>NUCLEOTIDE SEQUENCE [LARGE SCALE GENOMIC DNA]</scope>
    <source>
        <strain evidence="3">ATCC 10597 / BCRC 20456 / CBS 421 / NBRC 0211 / NRRL Y-12639</strain>
    </source>
</reference>
<evidence type="ECO:0000313" key="2">
    <source>
        <dbReference type="EMBL" id="CCD22747.1"/>
    </source>
</evidence>
<dbReference type="EMBL" id="HE580267">
    <property type="protein sequence ID" value="CCD22747.1"/>
    <property type="molecule type" value="Genomic_DNA"/>
</dbReference>